<dbReference type="KEGG" id="dsu:Dsui_2018"/>
<dbReference type="GO" id="GO:0015074">
    <property type="term" value="P:DNA integration"/>
    <property type="evidence" value="ECO:0007669"/>
    <property type="project" value="InterPro"/>
</dbReference>
<dbReference type="Gene3D" id="3.30.420.10">
    <property type="entry name" value="Ribonuclease H-like superfamily/Ribonuclease H"/>
    <property type="match status" value="1"/>
</dbReference>
<dbReference type="InterPro" id="IPR009004">
    <property type="entry name" value="Transposase_Mu_C"/>
</dbReference>
<proteinExistence type="predicted"/>
<gene>
    <name evidence="3" type="ordered locus">Dsui_2018</name>
</gene>
<name>G8QIH7_AZOOP</name>
<dbReference type="PROSITE" id="PS50994">
    <property type="entry name" value="INTEGRASE"/>
    <property type="match status" value="1"/>
</dbReference>
<dbReference type="EMBL" id="CP003153">
    <property type="protein sequence ID" value="AEV26389.1"/>
    <property type="molecule type" value="Genomic_DNA"/>
</dbReference>
<feature type="compositionally biased region" description="Basic and acidic residues" evidence="1">
    <location>
        <begin position="832"/>
        <end position="843"/>
    </location>
</feature>
<dbReference type="InterPro" id="IPR001584">
    <property type="entry name" value="Integrase_cat-core"/>
</dbReference>
<dbReference type="AlphaFoldDB" id="G8QIH7"/>
<dbReference type="InterPro" id="IPR012337">
    <property type="entry name" value="RNaseH-like_sf"/>
</dbReference>
<accession>G8QIH7</accession>
<dbReference type="eggNOG" id="COG2801">
    <property type="taxonomic scope" value="Bacteria"/>
</dbReference>
<evidence type="ECO:0000259" key="2">
    <source>
        <dbReference type="PROSITE" id="PS50994"/>
    </source>
</evidence>
<evidence type="ECO:0000256" key="1">
    <source>
        <dbReference type="SAM" id="MobiDB-lite"/>
    </source>
</evidence>
<evidence type="ECO:0000313" key="4">
    <source>
        <dbReference type="Proteomes" id="UP000005633"/>
    </source>
</evidence>
<dbReference type="GO" id="GO:0003676">
    <property type="term" value="F:nucleic acid binding"/>
    <property type="evidence" value="ECO:0007669"/>
    <property type="project" value="InterPro"/>
</dbReference>
<feature type="domain" description="Integrase catalytic" evidence="2">
    <location>
        <begin position="501"/>
        <end position="693"/>
    </location>
</feature>
<protein>
    <submittedName>
        <fullName evidence="3">Mu transposase/integrase</fullName>
    </submittedName>
</protein>
<feature type="region of interest" description="Disordered" evidence="1">
    <location>
        <begin position="832"/>
        <end position="861"/>
    </location>
</feature>
<organism evidence="3 4">
    <name type="scientific">Azospira oryzae (strain ATCC BAA-33 / DSM 13638 / PS)</name>
    <name type="common">Dechlorosoma suillum</name>
    <dbReference type="NCBI Taxonomy" id="640081"/>
    <lineage>
        <taxon>Bacteria</taxon>
        <taxon>Pseudomonadati</taxon>
        <taxon>Pseudomonadota</taxon>
        <taxon>Betaproteobacteria</taxon>
        <taxon>Rhodocyclales</taxon>
        <taxon>Rhodocyclaceae</taxon>
        <taxon>Azospira</taxon>
    </lineage>
</organism>
<dbReference type="SUPFAM" id="SSF50610">
    <property type="entry name" value="mu transposase, C-terminal domain"/>
    <property type="match status" value="1"/>
</dbReference>
<reference evidence="3 4" key="1">
    <citation type="journal article" date="2012" name="J. Bacteriol.">
        <title>Complete genome sequence of the anaerobic perchlorate-reducing bacterium Azospira suillum strain PS.</title>
        <authorList>
            <person name="Byrne-Bailey K.G."/>
            <person name="Coates J.D."/>
        </authorList>
    </citation>
    <scope>NUCLEOTIDE SEQUENCE [LARGE SCALE GENOMIC DNA]</scope>
    <source>
        <strain evidence="4">ATCC BAA-33 / DSM 13638 / PS</strain>
    </source>
</reference>
<dbReference type="STRING" id="640081.Dsui_2018"/>
<dbReference type="InterPro" id="IPR036397">
    <property type="entry name" value="RNaseH_sf"/>
</dbReference>
<dbReference type="HOGENOM" id="CLU_011734_0_0_4"/>
<sequence>MLSEEQLQERFILQNIPLNGRKIVQAIRRGDPSRRVGGGKFNVACRYSSQKMGCVIQAESHKNELPYLYTWDHDVETEEFYDQPSQIKLRYKGAGGRHCSHLSTPDYFLIQKGWMGWVECKTEEELLKREASGSELFLRSPDGKWRCPAGENFANQYGLGFQVLSSKEIDWILVRNIGFLSDYLDTACPAPDPLQVTLIKDRLKGVHWILLEALLSQADIGADTVYKMVADGMLHVDLTQELLTEPQYTTVCTDIMSLAAYQGQRRLQTAITMPDIGAIELKAGESFLWDGQPWKILNVGVTEIFVVDEQKTCSTLSREVFDGLVTQGIITGIERSIADCHQRAAEQVRHAAPIDLEEANRRYQVLEHPESSVIPARTLRSWRAKQREGVLVYGNGYVGLLPRISARGNRNRKIPALVIELMHEVINELVLSSEALLISIAYGELVNRCEDKGVQAPSEKTFSREIKRLSEEVVKRAREGDKAAYAISEFHWVIDQSTPRHGERPFEIGHIDHTELDIQLVDSRTGANLGKPWLTVLIDAYSRVILGFYLTFDSPSYRSCMAVIRDALRRHGRITKTIVMDQGKDFESAYVESLLARIECHKKSRPASKSRFGSVIERFFGVANQRLIHNLVGNNQALQKPRSMSPSHDPRKLAVWTLPEFTNLFERFIDDAYANLIHPTLGISPREMMARGLALYGNRPHLLIPYTPDLILQCLPSTRSGNAMVRQGRGIKIRGILYWHAALRDSEITGTQVPVRYDPFDISRAYAYVKGEWHLCRSEHASVFERRTEAEIQVITQEIRAHHANYGIRRQINGADMAAFVIKEKKNEALLRQQRRDAERREEESDVAPPLPELLAPSDPHSPLTFEDQWASVEFSFENFGELK</sequence>
<dbReference type="Pfam" id="PF09299">
    <property type="entry name" value="Mu-transpos_C"/>
    <property type="match status" value="1"/>
</dbReference>
<dbReference type="InterPro" id="IPR015378">
    <property type="entry name" value="Transposase-like_Mu_C"/>
</dbReference>
<evidence type="ECO:0000313" key="3">
    <source>
        <dbReference type="EMBL" id="AEV26389.1"/>
    </source>
</evidence>
<dbReference type="SUPFAM" id="SSF53098">
    <property type="entry name" value="Ribonuclease H-like"/>
    <property type="match status" value="1"/>
</dbReference>
<dbReference type="Gene3D" id="1.10.10.60">
    <property type="entry name" value="Homeodomain-like"/>
    <property type="match status" value="1"/>
</dbReference>
<dbReference type="Proteomes" id="UP000005633">
    <property type="component" value="Chromosome"/>
</dbReference>
<dbReference type="OrthoDB" id="5439087at2"/>
<dbReference type="RefSeq" id="WP_014237085.1">
    <property type="nucleotide sequence ID" value="NC_016616.1"/>
</dbReference>